<organism evidence="3 4">
    <name type="scientific">Erysiphe neolycopersici</name>
    <dbReference type="NCBI Taxonomy" id="212602"/>
    <lineage>
        <taxon>Eukaryota</taxon>
        <taxon>Fungi</taxon>
        <taxon>Dikarya</taxon>
        <taxon>Ascomycota</taxon>
        <taxon>Pezizomycotina</taxon>
        <taxon>Leotiomycetes</taxon>
        <taxon>Erysiphales</taxon>
        <taxon>Erysiphaceae</taxon>
        <taxon>Erysiphe</taxon>
    </lineage>
</organism>
<dbReference type="SUPFAM" id="SSF54211">
    <property type="entry name" value="Ribosomal protein S5 domain 2-like"/>
    <property type="match status" value="1"/>
</dbReference>
<accession>A0A420I366</accession>
<dbReference type="Pfam" id="PF01205">
    <property type="entry name" value="Impact_N"/>
    <property type="match status" value="1"/>
</dbReference>
<comment type="similarity">
    <text evidence="1">Belongs to the IMPACT family.</text>
</comment>
<dbReference type="InterPro" id="IPR001498">
    <property type="entry name" value="Impact_N"/>
</dbReference>
<sequence length="495" mass="55007">MATEKDVQDLLRLLTNGRNKNTMMGAITLVKSLKSANLHSISAIASTNLVTLKNVISDEKTAKSLLISCKAYLKAGDSKTPKRVAEFASPASKRRKSIYEILDQPQTPAELEASLSLPQPSADEEAISKSVIYTNRAPLVLAFAVQLIKYTMPSQPLSSRLSLGQAVVSLNANSKAINLGLKNSSNRQQNYWCPKIKIMGREVSVLKRGGYDFKGDGGKAESQTDQENLGNLERNEYSDNTWKVSEPITSKKSTFIARSKRISSPSDAKASYQQLFLENPSLREASHNILAWRVRIGNSIIEDSNDDGETNGGQHLLKILRENNLDGVLLVLTRWYGGILLGPDRWRLMSEVSRDCLSQHLQILGSVGHDALWGINDRDETDSSIINRAMPIFKPERARSYLLNSFASPAISCNLKRKKSTAEVNLEKEENLSLLLGALELLFTSWLDHLTRDELDRRAWAWYVRVRPNVEGGLAGWGGKGEVKLSDILSLRRTD</sequence>
<feature type="domain" description="Impact N-terminal" evidence="2">
    <location>
        <begin position="251"/>
        <end position="357"/>
    </location>
</feature>
<dbReference type="Proteomes" id="UP000286134">
    <property type="component" value="Unassembled WGS sequence"/>
</dbReference>
<dbReference type="OrthoDB" id="514070at2759"/>
<dbReference type="AlphaFoldDB" id="A0A420I366"/>
<evidence type="ECO:0000259" key="2">
    <source>
        <dbReference type="Pfam" id="PF01205"/>
    </source>
</evidence>
<comment type="caution">
    <text evidence="3">The sequence shown here is derived from an EMBL/GenBank/DDBJ whole genome shotgun (WGS) entry which is preliminary data.</text>
</comment>
<gene>
    <name evidence="3" type="ORF">OnM2_021076</name>
</gene>
<dbReference type="InterPro" id="IPR023582">
    <property type="entry name" value="Impact"/>
</dbReference>
<name>A0A420I366_9PEZI</name>
<dbReference type="PROSITE" id="PS00910">
    <property type="entry name" value="UPF0029"/>
    <property type="match status" value="1"/>
</dbReference>
<proteinExistence type="inferred from homology"/>
<keyword evidence="4" id="KW-1185">Reference proteome</keyword>
<dbReference type="InterPro" id="IPR036956">
    <property type="entry name" value="Impact_N_sf"/>
</dbReference>
<evidence type="ECO:0000313" key="4">
    <source>
        <dbReference type="Proteomes" id="UP000286134"/>
    </source>
</evidence>
<dbReference type="InterPro" id="IPR020568">
    <property type="entry name" value="Ribosomal_Su5_D2-typ_SF"/>
</dbReference>
<reference evidence="3 4" key="1">
    <citation type="journal article" date="2018" name="BMC Genomics">
        <title>Comparative genome analyses reveal sequence features reflecting distinct modes of host-adaptation between dicot and monocot powdery mildew.</title>
        <authorList>
            <person name="Wu Y."/>
            <person name="Ma X."/>
            <person name="Pan Z."/>
            <person name="Kale S.D."/>
            <person name="Song Y."/>
            <person name="King H."/>
            <person name="Zhang Q."/>
            <person name="Presley C."/>
            <person name="Deng X."/>
            <person name="Wei C.I."/>
            <person name="Xiao S."/>
        </authorList>
    </citation>
    <scope>NUCLEOTIDE SEQUENCE [LARGE SCALE GENOMIC DNA]</scope>
    <source>
        <strain evidence="3">UMSG2</strain>
    </source>
</reference>
<dbReference type="GO" id="GO:0005737">
    <property type="term" value="C:cytoplasm"/>
    <property type="evidence" value="ECO:0007669"/>
    <property type="project" value="TreeGrafter"/>
</dbReference>
<protein>
    <submittedName>
        <fullName evidence="3">Putative impact protein</fullName>
    </submittedName>
</protein>
<dbReference type="PANTHER" id="PTHR16301:SF4">
    <property type="entry name" value="IMPACT N-TERMINAL DOMAIN-CONTAINING PROTEIN"/>
    <property type="match status" value="1"/>
</dbReference>
<dbReference type="STRING" id="212602.A0A420I366"/>
<evidence type="ECO:0000256" key="1">
    <source>
        <dbReference type="ARBA" id="ARBA00007665"/>
    </source>
</evidence>
<dbReference type="EMBL" id="MCFK01002132">
    <property type="protein sequence ID" value="RKF64107.1"/>
    <property type="molecule type" value="Genomic_DNA"/>
</dbReference>
<dbReference type="GO" id="GO:0140469">
    <property type="term" value="P:GCN2-mediated signaling"/>
    <property type="evidence" value="ECO:0007669"/>
    <property type="project" value="TreeGrafter"/>
</dbReference>
<dbReference type="InterPro" id="IPR020569">
    <property type="entry name" value="UPF0029_Impact_CS"/>
</dbReference>
<evidence type="ECO:0000313" key="3">
    <source>
        <dbReference type="EMBL" id="RKF64107.1"/>
    </source>
</evidence>
<dbReference type="PANTHER" id="PTHR16301">
    <property type="entry name" value="IMPACT-RELATED"/>
    <property type="match status" value="1"/>
</dbReference>
<dbReference type="Gene3D" id="3.30.230.30">
    <property type="entry name" value="Impact, N-terminal domain"/>
    <property type="match status" value="1"/>
</dbReference>
<dbReference type="GO" id="GO:0006446">
    <property type="term" value="P:regulation of translational initiation"/>
    <property type="evidence" value="ECO:0007669"/>
    <property type="project" value="TreeGrafter"/>
</dbReference>